<dbReference type="InterPro" id="IPR002942">
    <property type="entry name" value="S4_RNA-bd"/>
</dbReference>
<dbReference type="PROSITE" id="PS50889">
    <property type="entry name" value="S4"/>
    <property type="match status" value="1"/>
</dbReference>
<evidence type="ECO:0000259" key="9">
    <source>
        <dbReference type="SMART" id="SM01390"/>
    </source>
</evidence>
<gene>
    <name evidence="7" type="primary">rpsD</name>
    <name evidence="10" type="ORF">US68_C0008G0048</name>
</gene>
<keyword evidence="3 7" id="KW-0694">RNA-binding</keyword>
<proteinExistence type="inferred from homology"/>
<dbReference type="EMBL" id="LBTX01000008">
    <property type="protein sequence ID" value="KKQ50163.1"/>
    <property type="molecule type" value="Genomic_DNA"/>
</dbReference>
<comment type="function">
    <text evidence="7">One of the primary rRNA binding proteins, it binds directly to 16S rRNA where it nucleates assembly of the body of the 30S subunit.</text>
</comment>
<name>A0A0G0I4C8_9BACT</name>
<dbReference type="PANTHER" id="PTHR11831">
    <property type="entry name" value="30S 40S RIBOSOMAL PROTEIN"/>
    <property type="match status" value="1"/>
</dbReference>
<comment type="function">
    <text evidence="7">With S5 and S12 plays an important role in translational accuracy.</text>
</comment>
<feature type="domain" description="Small ribosomal subunit protein uS4 N-terminal" evidence="9">
    <location>
        <begin position="3"/>
        <end position="99"/>
    </location>
</feature>
<evidence type="ECO:0000313" key="10">
    <source>
        <dbReference type="EMBL" id="KKQ50163.1"/>
    </source>
</evidence>
<dbReference type="SUPFAM" id="SSF55174">
    <property type="entry name" value="Alpha-L RNA-binding motif"/>
    <property type="match status" value="1"/>
</dbReference>
<keyword evidence="5 7" id="KW-0687">Ribonucleoprotein</keyword>
<dbReference type="InterPro" id="IPR022801">
    <property type="entry name" value="Ribosomal_uS4"/>
</dbReference>
<dbReference type="Pfam" id="PF01479">
    <property type="entry name" value="S4"/>
    <property type="match status" value="1"/>
</dbReference>
<dbReference type="GO" id="GO:0042274">
    <property type="term" value="P:ribosomal small subunit biogenesis"/>
    <property type="evidence" value="ECO:0007669"/>
    <property type="project" value="TreeGrafter"/>
</dbReference>
<evidence type="ECO:0000256" key="7">
    <source>
        <dbReference type="HAMAP-Rule" id="MF_01306"/>
    </source>
</evidence>
<dbReference type="SMART" id="SM01390">
    <property type="entry name" value="Ribosomal_S4"/>
    <property type="match status" value="1"/>
</dbReference>
<evidence type="ECO:0000256" key="6">
    <source>
        <dbReference type="ARBA" id="ARBA00035254"/>
    </source>
</evidence>
<dbReference type="CDD" id="cd00165">
    <property type="entry name" value="S4"/>
    <property type="match status" value="1"/>
</dbReference>
<organism evidence="10 11">
    <name type="scientific">Candidatus Shapirobacteria bacterium GW2011_GWE1_38_10</name>
    <dbReference type="NCBI Taxonomy" id="1618488"/>
    <lineage>
        <taxon>Bacteria</taxon>
        <taxon>Candidatus Shapironibacteriota</taxon>
    </lineage>
</organism>
<dbReference type="InterPro" id="IPR005709">
    <property type="entry name" value="Ribosomal_uS4_bac-type"/>
</dbReference>
<sequence length="209" mass="23477">MRSTLDTKCRLCRAEGVKLYLKGARCFSPKCPLEKKGAIKPGMHGLKRGKKPTDYGIQLRAKQKAKRIYGVAETQFKNYFTQAKKIKGLVGDNLMILLERRLDNVVYAAGLCLSRSHAKQLISHKSVLVNGSPLNISSYSVKIGDIITLKPKIVEKSDDSFKYADKDFKAPEWIDLNKSKTSAKILALPIIDQDQNGIDVNLIIEYYSR</sequence>
<evidence type="ECO:0000256" key="4">
    <source>
        <dbReference type="ARBA" id="ARBA00022980"/>
    </source>
</evidence>
<dbReference type="GO" id="GO:0015935">
    <property type="term" value="C:small ribosomal subunit"/>
    <property type="evidence" value="ECO:0007669"/>
    <property type="project" value="InterPro"/>
</dbReference>
<dbReference type="GO" id="GO:0003735">
    <property type="term" value="F:structural constituent of ribosome"/>
    <property type="evidence" value="ECO:0007669"/>
    <property type="project" value="InterPro"/>
</dbReference>
<dbReference type="Pfam" id="PF00163">
    <property type="entry name" value="Ribosomal_S4"/>
    <property type="match status" value="1"/>
</dbReference>
<dbReference type="SMART" id="SM00363">
    <property type="entry name" value="S4"/>
    <property type="match status" value="1"/>
</dbReference>
<keyword evidence="2 7" id="KW-0699">rRNA-binding</keyword>
<evidence type="ECO:0000256" key="3">
    <source>
        <dbReference type="ARBA" id="ARBA00022884"/>
    </source>
</evidence>
<dbReference type="HAMAP" id="MF_01306_B">
    <property type="entry name" value="Ribosomal_uS4_B"/>
    <property type="match status" value="1"/>
</dbReference>
<keyword evidence="4 7" id="KW-0689">Ribosomal protein</keyword>
<dbReference type="Proteomes" id="UP000034231">
    <property type="component" value="Unassembled WGS sequence"/>
</dbReference>
<dbReference type="AlphaFoldDB" id="A0A0G0I4C8"/>
<dbReference type="Gene3D" id="1.10.1050.10">
    <property type="entry name" value="Ribosomal Protein S4 Delta 41, Chain A, domain 1"/>
    <property type="match status" value="1"/>
</dbReference>
<dbReference type="NCBIfam" id="NF003717">
    <property type="entry name" value="PRK05327.1"/>
    <property type="match status" value="1"/>
</dbReference>
<protein>
    <recommendedName>
        <fullName evidence="6 7">Small ribosomal subunit protein uS4</fullName>
    </recommendedName>
</protein>
<comment type="subunit">
    <text evidence="7">Part of the 30S ribosomal subunit. Contacts protein S5. The interaction surface between S4 and S5 is involved in control of translational fidelity.</text>
</comment>
<evidence type="ECO:0000256" key="2">
    <source>
        <dbReference type="ARBA" id="ARBA00022730"/>
    </source>
</evidence>
<feature type="domain" description="RNA-binding S4" evidence="8">
    <location>
        <begin position="100"/>
        <end position="161"/>
    </location>
</feature>
<dbReference type="GO" id="GO:0019843">
    <property type="term" value="F:rRNA binding"/>
    <property type="evidence" value="ECO:0007669"/>
    <property type="project" value="UniProtKB-UniRule"/>
</dbReference>
<comment type="caution">
    <text evidence="10">The sequence shown here is derived from an EMBL/GenBank/DDBJ whole genome shotgun (WGS) entry which is preliminary data.</text>
</comment>
<dbReference type="PATRIC" id="fig|1618488.3.peg.467"/>
<evidence type="ECO:0000259" key="8">
    <source>
        <dbReference type="SMART" id="SM00363"/>
    </source>
</evidence>
<evidence type="ECO:0000256" key="5">
    <source>
        <dbReference type="ARBA" id="ARBA00023274"/>
    </source>
</evidence>
<evidence type="ECO:0000256" key="1">
    <source>
        <dbReference type="ARBA" id="ARBA00007465"/>
    </source>
</evidence>
<dbReference type="InterPro" id="IPR036986">
    <property type="entry name" value="S4_RNA-bd_sf"/>
</dbReference>
<dbReference type="FunFam" id="3.10.290.10:FF:000001">
    <property type="entry name" value="30S ribosomal protein S4"/>
    <property type="match status" value="1"/>
</dbReference>
<comment type="similarity">
    <text evidence="1 7">Belongs to the universal ribosomal protein uS4 family.</text>
</comment>
<evidence type="ECO:0000313" key="11">
    <source>
        <dbReference type="Proteomes" id="UP000034231"/>
    </source>
</evidence>
<reference evidence="10 11" key="1">
    <citation type="journal article" date="2015" name="Nature">
        <title>rRNA introns, odd ribosomes, and small enigmatic genomes across a large radiation of phyla.</title>
        <authorList>
            <person name="Brown C.T."/>
            <person name="Hug L.A."/>
            <person name="Thomas B.C."/>
            <person name="Sharon I."/>
            <person name="Castelle C.J."/>
            <person name="Singh A."/>
            <person name="Wilkins M.J."/>
            <person name="Williams K.H."/>
            <person name="Banfield J.F."/>
        </authorList>
    </citation>
    <scope>NUCLEOTIDE SEQUENCE [LARGE SCALE GENOMIC DNA]</scope>
</reference>
<dbReference type="GO" id="GO:0006412">
    <property type="term" value="P:translation"/>
    <property type="evidence" value="ECO:0007669"/>
    <property type="project" value="UniProtKB-UniRule"/>
</dbReference>
<accession>A0A0G0I4C8</accession>
<dbReference type="NCBIfam" id="TIGR01017">
    <property type="entry name" value="rpsD_bact"/>
    <property type="match status" value="1"/>
</dbReference>
<dbReference type="PANTHER" id="PTHR11831:SF4">
    <property type="entry name" value="SMALL RIBOSOMAL SUBUNIT PROTEIN US4M"/>
    <property type="match status" value="1"/>
</dbReference>
<dbReference type="InterPro" id="IPR001912">
    <property type="entry name" value="Ribosomal_uS4_N"/>
</dbReference>
<dbReference type="Gene3D" id="3.10.290.10">
    <property type="entry name" value="RNA-binding S4 domain"/>
    <property type="match status" value="1"/>
</dbReference>